<dbReference type="AlphaFoldDB" id="A0A1A8ZHE2"/>
<dbReference type="EMBL" id="LT594323">
    <property type="protein sequence ID" value="SBT43301.1"/>
    <property type="molecule type" value="Genomic_DNA"/>
</dbReference>
<dbReference type="Proteomes" id="UP000199385">
    <property type="component" value="Chromosome I"/>
</dbReference>
<evidence type="ECO:0000256" key="1">
    <source>
        <dbReference type="ARBA" id="ARBA00022679"/>
    </source>
</evidence>
<keyword evidence="5" id="KW-1185">Reference proteome</keyword>
<keyword evidence="2" id="KW-0012">Acyltransferase</keyword>
<dbReference type="PANTHER" id="PTHR43072">
    <property type="entry name" value="N-ACETYLTRANSFERASE"/>
    <property type="match status" value="1"/>
</dbReference>
<sequence>MPVADLTVREMTAGDAERVLAIYQAGLDTGQASFETVAPTWAAFDAGRAPAHRLVAVDAVGRVVGWAAVSPTSPRAVYAGVVEHSVYVDPATRGAGVGRLLLAGLIASTEAAGIWTVQSGVFPENTASLALHRRAGFRVVGTRERVGRHHGRWRDVVLVERRSPVIG</sequence>
<keyword evidence="1 4" id="KW-0808">Transferase</keyword>
<dbReference type="InterPro" id="IPR016181">
    <property type="entry name" value="Acyl_CoA_acyltransferase"/>
</dbReference>
<dbReference type="InterPro" id="IPR000182">
    <property type="entry name" value="GNAT_dom"/>
</dbReference>
<dbReference type="GO" id="GO:0016747">
    <property type="term" value="F:acyltransferase activity, transferring groups other than amino-acyl groups"/>
    <property type="evidence" value="ECO:0007669"/>
    <property type="project" value="InterPro"/>
</dbReference>
<dbReference type="PROSITE" id="PS51186">
    <property type="entry name" value="GNAT"/>
    <property type="match status" value="1"/>
</dbReference>
<protein>
    <submittedName>
        <fullName evidence="4">Phosphinothricin acetyltransferase</fullName>
    </submittedName>
</protein>
<organism evidence="4 5">
    <name type="scientific">Micromonospora auratinigra</name>
    <dbReference type="NCBI Taxonomy" id="261654"/>
    <lineage>
        <taxon>Bacteria</taxon>
        <taxon>Bacillati</taxon>
        <taxon>Actinomycetota</taxon>
        <taxon>Actinomycetes</taxon>
        <taxon>Micromonosporales</taxon>
        <taxon>Micromonosporaceae</taxon>
        <taxon>Micromonospora</taxon>
    </lineage>
</organism>
<dbReference type="PATRIC" id="fig|261654.4.peg.2319"/>
<accession>A0A1A8ZHE2</accession>
<gene>
    <name evidence="4" type="ORF">GA0070611_2273</name>
</gene>
<dbReference type="STRING" id="261654.GA0070611_2273"/>
<name>A0A1A8ZHE2_9ACTN</name>
<evidence type="ECO:0000259" key="3">
    <source>
        <dbReference type="PROSITE" id="PS51186"/>
    </source>
</evidence>
<evidence type="ECO:0000313" key="5">
    <source>
        <dbReference type="Proteomes" id="UP000199385"/>
    </source>
</evidence>
<proteinExistence type="predicted"/>
<dbReference type="PANTHER" id="PTHR43072:SF23">
    <property type="entry name" value="UPF0039 PROTEIN C11D3.02C"/>
    <property type="match status" value="1"/>
</dbReference>
<dbReference type="Gene3D" id="3.40.630.30">
    <property type="match status" value="1"/>
</dbReference>
<dbReference type="SUPFAM" id="SSF55729">
    <property type="entry name" value="Acyl-CoA N-acyltransferases (Nat)"/>
    <property type="match status" value="1"/>
</dbReference>
<evidence type="ECO:0000256" key="2">
    <source>
        <dbReference type="ARBA" id="ARBA00023315"/>
    </source>
</evidence>
<reference evidence="5" key="1">
    <citation type="submission" date="2016-06" db="EMBL/GenBank/DDBJ databases">
        <authorList>
            <person name="Varghese N."/>
            <person name="Submissions Spin"/>
        </authorList>
    </citation>
    <scope>NUCLEOTIDE SEQUENCE [LARGE SCALE GENOMIC DNA]</scope>
    <source>
        <strain evidence="5">DSM 44815</strain>
    </source>
</reference>
<dbReference type="CDD" id="cd04301">
    <property type="entry name" value="NAT_SF"/>
    <property type="match status" value="1"/>
</dbReference>
<dbReference type="Pfam" id="PF00583">
    <property type="entry name" value="Acetyltransf_1"/>
    <property type="match status" value="1"/>
</dbReference>
<evidence type="ECO:0000313" key="4">
    <source>
        <dbReference type="EMBL" id="SBT43301.1"/>
    </source>
</evidence>
<feature type="domain" description="N-acetyltransferase" evidence="3">
    <location>
        <begin position="6"/>
        <end position="163"/>
    </location>
</feature>